<gene>
    <name evidence="1" type="ORF">S12H4_25760</name>
</gene>
<dbReference type="Pfam" id="PF02502">
    <property type="entry name" value="LacAB_rpiB"/>
    <property type="match status" value="1"/>
</dbReference>
<evidence type="ECO:0000313" key="1">
    <source>
        <dbReference type="EMBL" id="GAI77115.1"/>
    </source>
</evidence>
<dbReference type="PANTHER" id="PTHR30345:SF6">
    <property type="entry name" value="RIBOSE 5-PHOSPHATE ISOMERASE"/>
    <property type="match status" value="1"/>
</dbReference>
<dbReference type="PANTHER" id="PTHR30345">
    <property type="entry name" value="RIBOSE-5-PHOSPHATE ISOMERASE B"/>
    <property type="match status" value="1"/>
</dbReference>
<dbReference type="AlphaFoldDB" id="X1SP41"/>
<comment type="caution">
    <text evidence="1">The sequence shown here is derived from an EMBL/GenBank/DDBJ whole genome shotgun (WGS) entry which is preliminary data.</text>
</comment>
<evidence type="ECO:0008006" key="2">
    <source>
        <dbReference type="Google" id="ProtNLM"/>
    </source>
</evidence>
<protein>
    <recommendedName>
        <fullName evidence="2">Ribose-5-phosphate isomerase</fullName>
    </recommendedName>
</protein>
<sequence>MKEKIMKIAVISETSTADKNCHIISALNDRDHEIINLGMKEKGSAPEIDYIQAGILAGLVLNLKRADYVVGGCSTGQGFLNVALQFPNVICGQIRSPLDAWLFSQINGGNCISWTLNQDYGWGGDVNLGFIFDRLFGVQWGAGYPAHRKEFQKKGRETVENLSKAIHPPLIQILRSMPNDLLVPILDFPGVKQMLDIPSIPDNEVKKFLEDLLS</sequence>
<organism evidence="1">
    <name type="scientific">marine sediment metagenome</name>
    <dbReference type="NCBI Taxonomy" id="412755"/>
    <lineage>
        <taxon>unclassified sequences</taxon>
        <taxon>metagenomes</taxon>
        <taxon>ecological metagenomes</taxon>
    </lineage>
</organism>
<dbReference type="GO" id="GO:0005975">
    <property type="term" value="P:carbohydrate metabolic process"/>
    <property type="evidence" value="ECO:0007669"/>
    <property type="project" value="InterPro"/>
</dbReference>
<accession>X1SP41</accession>
<dbReference type="EMBL" id="BARW01014554">
    <property type="protein sequence ID" value="GAI77115.1"/>
    <property type="molecule type" value="Genomic_DNA"/>
</dbReference>
<name>X1SP41_9ZZZZ</name>
<dbReference type="InterPro" id="IPR003500">
    <property type="entry name" value="RpiB_LacA_LacB"/>
</dbReference>
<dbReference type="GO" id="GO:0016853">
    <property type="term" value="F:isomerase activity"/>
    <property type="evidence" value="ECO:0007669"/>
    <property type="project" value="InterPro"/>
</dbReference>
<reference evidence="1" key="1">
    <citation type="journal article" date="2014" name="Front. Microbiol.">
        <title>High frequency of phylogenetically diverse reductive dehalogenase-homologous genes in deep subseafloor sedimentary metagenomes.</title>
        <authorList>
            <person name="Kawai M."/>
            <person name="Futagami T."/>
            <person name="Toyoda A."/>
            <person name="Takaki Y."/>
            <person name="Nishi S."/>
            <person name="Hori S."/>
            <person name="Arai W."/>
            <person name="Tsubouchi T."/>
            <person name="Morono Y."/>
            <person name="Uchiyama I."/>
            <person name="Ito T."/>
            <person name="Fujiyama A."/>
            <person name="Inagaki F."/>
            <person name="Takami H."/>
        </authorList>
    </citation>
    <scope>NUCLEOTIDE SEQUENCE</scope>
    <source>
        <strain evidence="1">Expedition CK06-06</strain>
    </source>
</reference>
<dbReference type="Gene3D" id="3.40.1400.10">
    <property type="entry name" value="Sugar-phosphate isomerase, RpiB/LacA/LacB"/>
    <property type="match status" value="1"/>
</dbReference>
<proteinExistence type="predicted"/>
<dbReference type="InterPro" id="IPR036569">
    <property type="entry name" value="RpiB_LacA_LacB_sf"/>
</dbReference>
<dbReference type="NCBIfam" id="NF006753">
    <property type="entry name" value="PRK09273.1"/>
    <property type="match status" value="1"/>
</dbReference>
<dbReference type="SUPFAM" id="SSF89623">
    <property type="entry name" value="Ribose/Galactose isomerase RpiB/AlsB"/>
    <property type="match status" value="1"/>
</dbReference>